<accession>A0A6P3Y5Z9</accession>
<dbReference type="OrthoDB" id="6735462at2759"/>
<proteinExistence type="predicted"/>
<feature type="compositionally biased region" description="Basic and acidic residues" evidence="1">
    <location>
        <begin position="429"/>
        <end position="449"/>
    </location>
</feature>
<organism evidence="2 3">
    <name type="scientific">Dinoponera quadriceps</name>
    <name type="common">South American ant</name>
    <dbReference type="NCBI Taxonomy" id="609295"/>
    <lineage>
        <taxon>Eukaryota</taxon>
        <taxon>Metazoa</taxon>
        <taxon>Ecdysozoa</taxon>
        <taxon>Arthropoda</taxon>
        <taxon>Hexapoda</taxon>
        <taxon>Insecta</taxon>
        <taxon>Pterygota</taxon>
        <taxon>Neoptera</taxon>
        <taxon>Endopterygota</taxon>
        <taxon>Hymenoptera</taxon>
        <taxon>Apocrita</taxon>
        <taxon>Aculeata</taxon>
        <taxon>Formicoidea</taxon>
        <taxon>Formicidae</taxon>
        <taxon>Ponerinae</taxon>
        <taxon>Ponerini</taxon>
        <taxon>Dinoponera</taxon>
    </lineage>
</organism>
<feature type="compositionally biased region" description="Basic and acidic residues" evidence="1">
    <location>
        <begin position="1"/>
        <end position="14"/>
    </location>
</feature>
<reference evidence="3" key="1">
    <citation type="submission" date="2025-08" db="UniProtKB">
        <authorList>
            <consortium name="RefSeq"/>
        </authorList>
    </citation>
    <scope>IDENTIFICATION</scope>
</reference>
<gene>
    <name evidence="3" type="primary">LOC106750024</name>
</gene>
<dbReference type="KEGG" id="dqu:106750024"/>
<feature type="region of interest" description="Disordered" evidence="1">
    <location>
        <begin position="429"/>
        <end position="473"/>
    </location>
</feature>
<protein>
    <submittedName>
        <fullName evidence="3">Uncharacterized protein LOC106750024</fullName>
    </submittedName>
</protein>
<feature type="compositionally biased region" description="Basic residues" evidence="1">
    <location>
        <begin position="100"/>
        <end position="143"/>
    </location>
</feature>
<sequence length="605" mass="67681">MRKNNVREKDRITRIDGVIAKRTSSSNDTENPKAGPDESERRRTQLLARKLANEALRSPQLQRNMKKLVDLSKPRRRNHSVTMKSSSGQTGSAFKLPRVSSRKPSKSPKREGTRRRMRSKRRRGLKRHKERHPWLRKRKRVKGTRQGETDETGIERITRQISNGSVLSNDIFANRSLTQQFANGSYHDQDLTDDQDPIESLRPWEGDRPAIAQTDDDNGIGYAPTYLPILTDQKVKPGSLYYIPNVPQEDPEFGQLQETIDQPGRNAPVDGAESSSENPMDSYADPQILTTDENSVFDPRLEADRVLGEAPRYQNPSSPVHRLYVSEKPEVVKPEEMEVLYPVESYVQVQTGSSTSAPHFFRKVPGTLNVYVANGKNGGRVIAPVSEYVYPVAPLLRLPMRKVNEHVSQSILNSPVEHILLADREQTMVGRNNEKETARNSRERYRSKANEGTANSKVTHEDRSSSVIGATKGAESQRANVSAMLNETKEVANQILEKIVDELEEIRSDRPENEQIEGLPCKISGSWVTTQGGVRIDMQVTNHTINATLAKLSPPPVHQGLLDPAWNLTGYAPFAPGAPFSLVAVDNRTKSLAVFAGADAWPSNI</sequence>
<dbReference type="AlphaFoldDB" id="A0A6P3Y5Z9"/>
<evidence type="ECO:0000313" key="3">
    <source>
        <dbReference type="RefSeq" id="XP_014485514.1"/>
    </source>
</evidence>
<dbReference type="GeneID" id="106750024"/>
<name>A0A6P3Y5Z9_DINQU</name>
<feature type="compositionally biased region" description="Polar residues" evidence="1">
    <location>
        <begin position="80"/>
        <end position="92"/>
    </location>
</feature>
<feature type="region of interest" description="Disordered" evidence="1">
    <location>
        <begin position="1"/>
        <end position="150"/>
    </location>
</feature>
<feature type="region of interest" description="Disordered" evidence="1">
    <location>
        <begin position="261"/>
        <end position="286"/>
    </location>
</feature>
<dbReference type="Proteomes" id="UP000515204">
    <property type="component" value="Unplaced"/>
</dbReference>
<evidence type="ECO:0000256" key="1">
    <source>
        <dbReference type="SAM" id="MobiDB-lite"/>
    </source>
</evidence>
<dbReference type="RefSeq" id="XP_014485514.1">
    <property type="nucleotide sequence ID" value="XM_014630028.1"/>
</dbReference>
<evidence type="ECO:0000313" key="2">
    <source>
        <dbReference type="Proteomes" id="UP000515204"/>
    </source>
</evidence>
<keyword evidence="2" id="KW-1185">Reference proteome</keyword>